<dbReference type="InterPro" id="IPR011005">
    <property type="entry name" value="Dihydropteroate_synth-like_sf"/>
</dbReference>
<accession>A0A382AER7</accession>
<dbReference type="FunFam" id="3.20.20.330:FF:000001">
    <property type="entry name" value="Methionine synthase"/>
    <property type="match status" value="1"/>
</dbReference>
<dbReference type="SUPFAM" id="SSF51717">
    <property type="entry name" value="Dihydropteroate synthetase-like"/>
    <property type="match status" value="1"/>
</dbReference>
<protein>
    <recommendedName>
        <fullName evidence="5">methionine synthase</fullName>
        <ecNumber evidence="5">2.1.1.13</ecNumber>
    </recommendedName>
    <alternativeName>
        <fullName evidence="15">5-methyltetrahydrofolate--homocysteine methyltransferase</fullName>
    </alternativeName>
</protein>
<dbReference type="SUPFAM" id="SSF47644">
    <property type="entry name" value="Methionine synthase domain"/>
    <property type="match status" value="1"/>
</dbReference>
<comment type="similarity">
    <text evidence="4">Belongs to the vitamin-B12 dependent methionine synthase family.</text>
</comment>
<comment type="cofactor">
    <cofactor evidence="1">
        <name>Zn(2+)</name>
        <dbReference type="ChEBI" id="CHEBI:29105"/>
    </cofactor>
</comment>
<dbReference type="PROSITE" id="PS50970">
    <property type="entry name" value="HCY"/>
    <property type="match status" value="1"/>
</dbReference>
<evidence type="ECO:0000256" key="7">
    <source>
        <dbReference type="ARBA" id="ARBA00022605"/>
    </source>
</evidence>
<evidence type="ECO:0000256" key="4">
    <source>
        <dbReference type="ARBA" id="ARBA00010398"/>
    </source>
</evidence>
<dbReference type="PROSITE" id="PS51337">
    <property type="entry name" value="B12_BINDING_NTER"/>
    <property type="match status" value="1"/>
</dbReference>
<evidence type="ECO:0000256" key="6">
    <source>
        <dbReference type="ARBA" id="ARBA00022603"/>
    </source>
</evidence>
<dbReference type="InterPro" id="IPR036589">
    <property type="entry name" value="HCY_dom_sf"/>
</dbReference>
<dbReference type="GO" id="GO:0031419">
    <property type="term" value="F:cobalamin binding"/>
    <property type="evidence" value="ECO:0007669"/>
    <property type="project" value="UniProtKB-KW"/>
</dbReference>
<dbReference type="Gene3D" id="3.20.20.20">
    <property type="entry name" value="Dihydropteroate synthase-like"/>
    <property type="match status" value="1"/>
</dbReference>
<dbReference type="GO" id="GO:0008705">
    <property type="term" value="F:methionine synthase activity"/>
    <property type="evidence" value="ECO:0007669"/>
    <property type="project" value="UniProtKB-EC"/>
</dbReference>
<dbReference type="FunFam" id="3.20.20.20:FF:000002">
    <property type="entry name" value="Methionine synthase"/>
    <property type="match status" value="1"/>
</dbReference>
<evidence type="ECO:0000256" key="1">
    <source>
        <dbReference type="ARBA" id="ARBA00001947"/>
    </source>
</evidence>
<keyword evidence="12" id="KW-0862">Zinc</keyword>
<dbReference type="GO" id="GO:0032259">
    <property type="term" value="P:methylation"/>
    <property type="evidence" value="ECO:0007669"/>
    <property type="project" value="UniProtKB-KW"/>
</dbReference>
<dbReference type="InterPro" id="IPR036594">
    <property type="entry name" value="Meth_synthase_dom"/>
</dbReference>
<feature type="non-terminal residue" evidence="19">
    <location>
        <position position="701"/>
    </location>
</feature>
<keyword evidence="14" id="KW-0170">Cobalt</keyword>
<dbReference type="GO" id="GO:0005829">
    <property type="term" value="C:cytosol"/>
    <property type="evidence" value="ECO:0007669"/>
    <property type="project" value="TreeGrafter"/>
</dbReference>
<dbReference type="AlphaFoldDB" id="A0A382AER7"/>
<dbReference type="GO" id="GO:0046872">
    <property type="term" value="F:metal ion binding"/>
    <property type="evidence" value="ECO:0007669"/>
    <property type="project" value="UniProtKB-KW"/>
</dbReference>
<evidence type="ECO:0000259" key="16">
    <source>
        <dbReference type="PROSITE" id="PS50970"/>
    </source>
</evidence>
<proteinExistence type="inferred from homology"/>
<keyword evidence="13" id="KW-0486">Methionine biosynthesis</keyword>
<evidence type="ECO:0000313" key="19">
    <source>
        <dbReference type="EMBL" id="SVA99457.1"/>
    </source>
</evidence>
<evidence type="ECO:0000256" key="11">
    <source>
        <dbReference type="ARBA" id="ARBA00022723"/>
    </source>
</evidence>
<gene>
    <name evidence="19" type="ORF">METZ01_LOCUS152311</name>
</gene>
<dbReference type="InterPro" id="IPR000489">
    <property type="entry name" value="Pterin-binding_dom"/>
</dbReference>
<dbReference type="PANTHER" id="PTHR45833:SF1">
    <property type="entry name" value="METHIONINE SYNTHASE"/>
    <property type="match status" value="1"/>
</dbReference>
<evidence type="ECO:0000256" key="10">
    <source>
        <dbReference type="ARBA" id="ARBA00022691"/>
    </source>
</evidence>
<reference evidence="19" key="1">
    <citation type="submission" date="2018-05" db="EMBL/GenBank/DDBJ databases">
        <authorList>
            <person name="Lanie J.A."/>
            <person name="Ng W.-L."/>
            <person name="Kazmierczak K.M."/>
            <person name="Andrzejewski T.M."/>
            <person name="Davidsen T.M."/>
            <person name="Wayne K.J."/>
            <person name="Tettelin H."/>
            <person name="Glass J.I."/>
            <person name="Rusch D."/>
            <person name="Podicherti R."/>
            <person name="Tsui H.-C.T."/>
            <person name="Winkler M.E."/>
        </authorList>
    </citation>
    <scope>NUCLEOTIDE SEQUENCE</scope>
</reference>
<keyword evidence="9" id="KW-0808">Transferase</keyword>
<dbReference type="Pfam" id="PF02574">
    <property type="entry name" value="S-methyl_trans"/>
    <property type="match status" value="1"/>
</dbReference>
<dbReference type="EC" id="2.1.1.13" evidence="5"/>
<dbReference type="InterPro" id="IPR003726">
    <property type="entry name" value="HCY_dom"/>
</dbReference>
<comment type="cofactor">
    <cofactor evidence="2">
        <name>methylcob(III)alamin</name>
        <dbReference type="ChEBI" id="CHEBI:28115"/>
    </cofactor>
</comment>
<dbReference type="PROSITE" id="PS50972">
    <property type="entry name" value="PTERIN_BINDING"/>
    <property type="match status" value="1"/>
</dbReference>
<organism evidence="19">
    <name type="scientific">marine metagenome</name>
    <dbReference type="NCBI Taxonomy" id="408172"/>
    <lineage>
        <taxon>unclassified sequences</taxon>
        <taxon>metagenomes</taxon>
        <taxon>ecological metagenomes</taxon>
    </lineage>
</organism>
<name>A0A382AER7_9ZZZZ</name>
<evidence type="ECO:0000256" key="15">
    <source>
        <dbReference type="ARBA" id="ARBA00031040"/>
    </source>
</evidence>
<dbReference type="PANTHER" id="PTHR45833">
    <property type="entry name" value="METHIONINE SYNTHASE"/>
    <property type="match status" value="1"/>
</dbReference>
<evidence type="ECO:0000259" key="17">
    <source>
        <dbReference type="PROSITE" id="PS50972"/>
    </source>
</evidence>
<dbReference type="Gene3D" id="3.20.20.330">
    <property type="entry name" value="Homocysteine-binding-like domain"/>
    <property type="match status" value="1"/>
</dbReference>
<evidence type="ECO:0000256" key="8">
    <source>
        <dbReference type="ARBA" id="ARBA00022628"/>
    </source>
</evidence>
<keyword evidence="6" id="KW-0489">Methyltransferase</keyword>
<keyword evidence="10" id="KW-0949">S-adenosyl-L-methionine</keyword>
<dbReference type="UniPathway" id="UPA00051">
    <property type="reaction ID" value="UER00081"/>
</dbReference>
<feature type="domain" description="Hcy-binding" evidence="16">
    <location>
        <begin position="7"/>
        <end position="329"/>
    </location>
</feature>
<dbReference type="Pfam" id="PF00809">
    <property type="entry name" value="Pterin_bind"/>
    <property type="match status" value="1"/>
</dbReference>
<evidence type="ECO:0000256" key="2">
    <source>
        <dbReference type="ARBA" id="ARBA00001956"/>
    </source>
</evidence>
<feature type="domain" description="Pterin-binding" evidence="17">
    <location>
        <begin position="361"/>
        <end position="622"/>
    </location>
</feature>
<keyword evidence="8" id="KW-0846">Cobalamin</keyword>
<evidence type="ECO:0000256" key="13">
    <source>
        <dbReference type="ARBA" id="ARBA00023167"/>
    </source>
</evidence>
<dbReference type="Gene3D" id="1.10.1240.10">
    <property type="entry name" value="Methionine synthase domain"/>
    <property type="match status" value="1"/>
</dbReference>
<evidence type="ECO:0000256" key="14">
    <source>
        <dbReference type="ARBA" id="ARBA00023285"/>
    </source>
</evidence>
<evidence type="ECO:0000256" key="9">
    <source>
        <dbReference type="ARBA" id="ARBA00022679"/>
    </source>
</evidence>
<sequence length="701" mass="76736">MNNAPLIDELRGRLAERILFLDGALGTMVQGHALDEADFRGERFADHPKDLKGNNDLLCLTKPELVSGIHADFLEAGCDIIETNTFSATRIGMADYGLEEIVRELNLTAAKVAREAVAAAMAKDPSIPRYVAGAIGPTNRTASISPDVNDPGYRAVTFDELVAVYREQVEGLIEGGVDILLPETTFDTLNLKAALFAIEQVFEDTGERLPVMVSVTITDASGRTLSGQTTEAFWNSIAHAKPFTVGINCALGANEMAPYIRELSRCSDAFVHCYPNAGLPNPLSDSGYDERPEDTATALRDLADQGLLNMAGGCCGTTPAHLKAIIKSLRDCPPRVPEQRKVSLRLSGLEPFEASDRTGQLVMVGERTNVMGSPKFKKLIKEDDFEGALSLARQQVENGANVIDVCFDEGLLDSEDCMRRFLNLLAVDPDIARVPVMVDSSKWTVLEEGLKCLQGKGIVNSISLKAGEEEFLKQARLCRRYGAAAVVMAFDEKGQAATVEEKVAIAERAYKLLIEQADFPPGDIIFDLNILTVATGMEEHNDYAVNFIEGVKRVKEVCPGARTSGGVSNISFSFRGNNVVREAMHSAFLYHAVQAGLDMGIVNAGMLEVYEEIKPELLERVEDVLLNRRPDATDRLVDYAEQFKGVKKEQAKVDQKWREEPVATRLSHALVNGITEFIEEDTEQARVDVVRPLEVIEGPLM</sequence>
<dbReference type="CDD" id="cd00740">
    <property type="entry name" value="MeTr"/>
    <property type="match status" value="1"/>
</dbReference>
<dbReference type="SUPFAM" id="SSF82282">
    <property type="entry name" value="Homocysteine S-methyltransferase"/>
    <property type="match status" value="1"/>
</dbReference>
<dbReference type="GO" id="GO:0046653">
    <property type="term" value="P:tetrahydrofolate metabolic process"/>
    <property type="evidence" value="ECO:0007669"/>
    <property type="project" value="TreeGrafter"/>
</dbReference>
<evidence type="ECO:0000256" key="12">
    <source>
        <dbReference type="ARBA" id="ARBA00022833"/>
    </source>
</evidence>
<feature type="domain" description="B12-binding N-terminal" evidence="18">
    <location>
        <begin position="653"/>
        <end position="701"/>
    </location>
</feature>
<evidence type="ECO:0000259" key="18">
    <source>
        <dbReference type="PROSITE" id="PS51337"/>
    </source>
</evidence>
<dbReference type="GO" id="GO:0050667">
    <property type="term" value="P:homocysteine metabolic process"/>
    <property type="evidence" value="ECO:0007669"/>
    <property type="project" value="TreeGrafter"/>
</dbReference>
<keyword evidence="7" id="KW-0028">Amino-acid biosynthesis</keyword>
<dbReference type="InterPro" id="IPR003759">
    <property type="entry name" value="Cbl-bd_cap"/>
</dbReference>
<evidence type="ECO:0000256" key="5">
    <source>
        <dbReference type="ARBA" id="ARBA00012032"/>
    </source>
</evidence>
<dbReference type="EMBL" id="UINC01024896">
    <property type="protein sequence ID" value="SVA99457.1"/>
    <property type="molecule type" value="Genomic_DNA"/>
</dbReference>
<dbReference type="InterPro" id="IPR050554">
    <property type="entry name" value="Met_Synthase/Corrinoid"/>
</dbReference>
<evidence type="ECO:0000256" key="3">
    <source>
        <dbReference type="ARBA" id="ARBA00005178"/>
    </source>
</evidence>
<comment type="pathway">
    <text evidence="3">Amino-acid biosynthesis; L-methionine biosynthesis via de novo pathway; L-methionine from L-homocysteine (MetH route): step 1/1.</text>
</comment>
<keyword evidence="11" id="KW-0479">Metal-binding</keyword>